<name>A0A515DA30_9BURK</name>
<dbReference type="OrthoDB" id="9797176at2"/>
<dbReference type="GO" id="GO:0034605">
    <property type="term" value="P:cellular response to heat"/>
    <property type="evidence" value="ECO:0007669"/>
    <property type="project" value="InterPro"/>
</dbReference>
<evidence type="ECO:0000259" key="6">
    <source>
        <dbReference type="SMART" id="SM00363"/>
    </source>
</evidence>
<keyword evidence="8" id="KW-1185">Reference proteome</keyword>
<dbReference type="AlphaFoldDB" id="A0A515DA30"/>
<dbReference type="GO" id="GO:0003727">
    <property type="term" value="F:single-stranded RNA binding"/>
    <property type="evidence" value="ECO:0007669"/>
    <property type="project" value="InterPro"/>
</dbReference>
<feature type="region of interest" description="Disordered" evidence="5">
    <location>
        <begin position="127"/>
        <end position="150"/>
    </location>
</feature>
<sequence>MSEKLRLDKWLWAARFYKTRSLAADEVGKGRVQVNGQDAKPAREVRLDDTVVMRQGLVTRTVVVRGLSGMRGPALVAQQLYEETVESLRLRALAAEQRRFAGEPAHSIEHGRPTKRDRRDIQKAWNNRWSASSDSQGGAASTAQACRFAP</sequence>
<evidence type="ECO:0000313" key="8">
    <source>
        <dbReference type="Proteomes" id="UP000316798"/>
    </source>
</evidence>
<comment type="similarity">
    <text evidence="1">Belongs to the HSP15 family.</text>
</comment>
<dbReference type="Proteomes" id="UP000316798">
    <property type="component" value="Chromosome"/>
</dbReference>
<proteinExistence type="inferred from homology"/>
<gene>
    <name evidence="7" type="ORF">EUB48_08235</name>
</gene>
<dbReference type="SUPFAM" id="SSF55174">
    <property type="entry name" value="Alpha-L RNA-binding motif"/>
    <property type="match status" value="1"/>
</dbReference>
<keyword evidence="2 4" id="KW-0694">RNA-binding</keyword>
<dbReference type="SMART" id="SM00363">
    <property type="entry name" value="S4"/>
    <property type="match status" value="1"/>
</dbReference>
<evidence type="ECO:0000256" key="2">
    <source>
        <dbReference type="ARBA" id="ARBA00022884"/>
    </source>
</evidence>
<dbReference type="GO" id="GO:0003677">
    <property type="term" value="F:DNA binding"/>
    <property type="evidence" value="ECO:0007669"/>
    <property type="project" value="UniProtKB-KW"/>
</dbReference>
<dbReference type="GO" id="GO:0043023">
    <property type="term" value="F:ribosomal large subunit binding"/>
    <property type="evidence" value="ECO:0007669"/>
    <property type="project" value="InterPro"/>
</dbReference>
<dbReference type="Pfam" id="PF01479">
    <property type="entry name" value="S4"/>
    <property type="match status" value="1"/>
</dbReference>
<dbReference type="CDD" id="cd00165">
    <property type="entry name" value="S4"/>
    <property type="match status" value="1"/>
</dbReference>
<dbReference type="KEGG" id="rhf:EUB48_08235"/>
<dbReference type="EMBL" id="CP035503">
    <property type="protein sequence ID" value="QDL37268.1"/>
    <property type="molecule type" value="Genomic_DNA"/>
</dbReference>
<dbReference type="RefSeq" id="WP_142818438.1">
    <property type="nucleotide sequence ID" value="NZ_CP035503.1"/>
</dbReference>
<evidence type="ECO:0000313" key="7">
    <source>
        <dbReference type="EMBL" id="QDL37268.1"/>
    </source>
</evidence>
<keyword evidence="3" id="KW-0238">DNA-binding</keyword>
<evidence type="ECO:0000256" key="4">
    <source>
        <dbReference type="PROSITE-ProRule" id="PRU00182"/>
    </source>
</evidence>
<evidence type="ECO:0000256" key="1">
    <source>
        <dbReference type="ARBA" id="ARBA00008396"/>
    </source>
</evidence>
<dbReference type="Gene3D" id="3.10.290.10">
    <property type="entry name" value="RNA-binding S4 domain"/>
    <property type="match status" value="1"/>
</dbReference>
<dbReference type="InterPro" id="IPR036986">
    <property type="entry name" value="S4_RNA-bd_sf"/>
</dbReference>
<dbReference type="InterPro" id="IPR025708">
    <property type="entry name" value="HSP15"/>
</dbReference>
<dbReference type="InterPro" id="IPR002942">
    <property type="entry name" value="S4_RNA-bd"/>
</dbReference>
<organism evidence="7 8">
    <name type="scientific">Rhodoferax sediminis</name>
    <dbReference type="NCBI Taxonomy" id="2509614"/>
    <lineage>
        <taxon>Bacteria</taxon>
        <taxon>Pseudomonadati</taxon>
        <taxon>Pseudomonadota</taxon>
        <taxon>Betaproteobacteria</taxon>
        <taxon>Burkholderiales</taxon>
        <taxon>Comamonadaceae</taxon>
        <taxon>Rhodoferax</taxon>
    </lineage>
</organism>
<protein>
    <submittedName>
        <fullName evidence="7">RNA-binding S4 domain-containing protein</fullName>
    </submittedName>
</protein>
<feature type="compositionally biased region" description="Low complexity" evidence="5">
    <location>
        <begin position="130"/>
        <end position="150"/>
    </location>
</feature>
<evidence type="ECO:0000256" key="5">
    <source>
        <dbReference type="SAM" id="MobiDB-lite"/>
    </source>
</evidence>
<feature type="domain" description="RNA-binding S4" evidence="6">
    <location>
        <begin position="5"/>
        <end position="68"/>
    </location>
</feature>
<dbReference type="PROSITE" id="PS50889">
    <property type="entry name" value="S4"/>
    <property type="match status" value="1"/>
</dbReference>
<reference evidence="7 8" key="1">
    <citation type="submission" date="2019-01" db="EMBL/GenBank/DDBJ databases">
        <title>Genomic insights into a novel species Rhodoferax sp.</title>
        <authorList>
            <person name="Jin L."/>
        </authorList>
    </citation>
    <scope>NUCLEOTIDE SEQUENCE [LARGE SCALE GENOMIC DNA]</scope>
    <source>
        <strain evidence="7 8">CHu59-6-5</strain>
    </source>
</reference>
<evidence type="ECO:0000256" key="3">
    <source>
        <dbReference type="ARBA" id="ARBA00023125"/>
    </source>
</evidence>
<accession>A0A515DA30</accession>
<dbReference type="PIRSF" id="PIRSF016821">
    <property type="entry name" value="HSP15"/>
    <property type="match status" value="1"/>
</dbReference>